<dbReference type="KEGG" id="bly:A2T55_05180"/>
<name>A0A142NLL7_BRELN</name>
<feature type="region of interest" description="Disordered" evidence="1">
    <location>
        <begin position="273"/>
        <end position="309"/>
    </location>
</feature>
<evidence type="ECO:0000313" key="3">
    <source>
        <dbReference type="Proteomes" id="UP000075950"/>
    </source>
</evidence>
<feature type="region of interest" description="Disordered" evidence="1">
    <location>
        <begin position="353"/>
        <end position="377"/>
    </location>
</feature>
<reference evidence="3" key="1">
    <citation type="submission" date="2016-03" db="EMBL/GenBank/DDBJ databases">
        <authorList>
            <person name="Ploux O."/>
        </authorList>
    </citation>
    <scope>NUCLEOTIDE SEQUENCE [LARGE SCALE GENOMIC DNA]</scope>
    <source>
        <strain evidence="3">BS258</strain>
    </source>
</reference>
<accession>A0A142NLL7</accession>
<dbReference type="Proteomes" id="UP000075950">
    <property type="component" value="Chromosome"/>
</dbReference>
<evidence type="ECO:0000313" key="2">
    <source>
        <dbReference type="EMBL" id="AMT93249.1"/>
    </source>
</evidence>
<gene>
    <name evidence="2" type="ORF">A2T55_05180</name>
</gene>
<dbReference type="EMBL" id="CP014869">
    <property type="protein sequence ID" value="AMT93249.1"/>
    <property type="molecule type" value="Genomic_DNA"/>
</dbReference>
<evidence type="ECO:0000256" key="1">
    <source>
        <dbReference type="SAM" id="MobiDB-lite"/>
    </source>
</evidence>
<organism evidence="2 3">
    <name type="scientific">Brevibacterium linens</name>
    <dbReference type="NCBI Taxonomy" id="1703"/>
    <lineage>
        <taxon>Bacteria</taxon>
        <taxon>Bacillati</taxon>
        <taxon>Actinomycetota</taxon>
        <taxon>Actinomycetes</taxon>
        <taxon>Micrococcales</taxon>
        <taxon>Brevibacteriaceae</taxon>
        <taxon>Brevibacterium</taxon>
    </lineage>
</organism>
<dbReference type="RefSeq" id="WP_062861228.1">
    <property type="nucleotide sequence ID" value="NZ_CP014869.1"/>
</dbReference>
<sequence>MRLPDIPLRHHRTVRTAAALGTGALALVRRRDVSAERQTGLRAGNALANAGLTWLTGSSAFLGRVGGSSGLNEFLEVFTSRDSGPVRYASTPAHISDVGALDGDADADTWWDEHASVTSPAFLNAVTAAAAGAASWALWPLTERLAEKVDEKLPSGVGRGLNAVVNGGLVAVTAVLIDKVEKWADDVEELNYAPLEIELPAHIRESVDTLLSLPHPNSEASAEAVREQFASAKFFVWVTYPDSLYSGDEPVVLDLEQIEQLLKDEDIASIDVRPDESTPSAAPARHTYPVTGITGGSADEGGTVRSGDHAGISNGGLELTLDIVDGRLTSVDLNEVDDEPFTDLLSAEALRESVPGTLHPGSLDDEDGGYSSSFEIADGDVEDAVRTLERWPRPDEYIFRSDRERP</sequence>
<protein>
    <submittedName>
        <fullName evidence="2">Uncharacterized protein</fullName>
    </submittedName>
</protein>
<dbReference type="AlphaFoldDB" id="A0A142NLL7"/>
<proteinExistence type="predicted"/>